<name>A0ABV2TB41_9BACT</name>
<accession>A0ABV2TB41</accession>
<evidence type="ECO:0000313" key="3">
    <source>
        <dbReference type="EMBL" id="MET7000239.1"/>
    </source>
</evidence>
<dbReference type="PANTHER" id="PTHR43569">
    <property type="entry name" value="AMIDOHYDROLASE"/>
    <property type="match status" value="1"/>
</dbReference>
<feature type="domain" description="Amidohydrolase-related" evidence="2">
    <location>
        <begin position="3"/>
        <end position="274"/>
    </location>
</feature>
<dbReference type="InterPro" id="IPR032466">
    <property type="entry name" value="Metal_Hydrolase"/>
</dbReference>
<reference evidence="3 4" key="1">
    <citation type="submission" date="2024-06" db="EMBL/GenBank/DDBJ databases">
        <title>Chitinophaga defluvii sp. nov., isolated from municipal sewage.</title>
        <authorList>
            <person name="Zhang L."/>
        </authorList>
    </citation>
    <scope>NUCLEOTIDE SEQUENCE [LARGE SCALE GENOMIC DNA]</scope>
    <source>
        <strain evidence="3 4">H8</strain>
    </source>
</reference>
<dbReference type="InterPro" id="IPR006680">
    <property type="entry name" value="Amidohydro-rel"/>
</dbReference>
<sequence length="276" mass="31959">MRIDSHQHFWKYDPVKDAWITDEMAVIKNDFMPEDVYPLMQTNGITGCIAVQADQSEAETHFLLELAEQHDFIRGVVGWVDFRAANIAERLAYFSQWKTLKGFRHIVQAEPQDDFLLREDFCQGIALLSKYGFTYDILIYPKHLPHALTFVKRFPEQQFIIDHLAKPLIKAQHISRWLEDIRPFAKLEQVSCKMAGLVTEGDWANWKMTDFKPYVNAVLDIFGTDRVIFGSDWPVCLTGASYTQTCEILEKNTTHLSGEEKEKLWGGNCARVYNCQ</sequence>
<keyword evidence="4" id="KW-1185">Reference proteome</keyword>
<evidence type="ECO:0000256" key="1">
    <source>
        <dbReference type="ARBA" id="ARBA00038310"/>
    </source>
</evidence>
<dbReference type="Gene3D" id="3.20.20.140">
    <property type="entry name" value="Metal-dependent hydrolases"/>
    <property type="match status" value="1"/>
</dbReference>
<dbReference type="Pfam" id="PF04909">
    <property type="entry name" value="Amidohydro_2"/>
    <property type="match status" value="1"/>
</dbReference>
<dbReference type="EMBL" id="JBEXAC010000002">
    <property type="protein sequence ID" value="MET7000239.1"/>
    <property type="molecule type" value="Genomic_DNA"/>
</dbReference>
<evidence type="ECO:0000313" key="4">
    <source>
        <dbReference type="Proteomes" id="UP001549749"/>
    </source>
</evidence>
<dbReference type="PANTHER" id="PTHR43569:SF2">
    <property type="entry name" value="AMIDOHYDROLASE-RELATED DOMAIN-CONTAINING PROTEIN"/>
    <property type="match status" value="1"/>
</dbReference>
<protein>
    <submittedName>
        <fullName evidence="3">Amidohydrolase family protein</fullName>
    </submittedName>
</protein>
<evidence type="ECO:0000259" key="2">
    <source>
        <dbReference type="Pfam" id="PF04909"/>
    </source>
</evidence>
<dbReference type="RefSeq" id="WP_354662799.1">
    <property type="nucleotide sequence ID" value="NZ_JBEXAC010000002.1"/>
</dbReference>
<organism evidence="3 4">
    <name type="scientific">Chitinophaga defluvii</name>
    <dbReference type="NCBI Taxonomy" id="3163343"/>
    <lineage>
        <taxon>Bacteria</taxon>
        <taxon>Pseudomonadati</taxon>
        <taxon>Bacteroidota</taxon>
        <taxon>Chitinophagia</taxon>
        <taxon>Chitinophagales</taxon>
        <taxon>Chitinophagaceae</taxon>
        <taxon>Chitinophaga</taxon>
    </lineage>
</organism>
<dbReference type="Proteomes" id="UP001549749">
    <property type="component" value="Unassembled WGS sequence"/>
</dbReference>
<dbReference type="InterPro" id="IPR052350">
    <property type="entry name" value="Metallo-dep_Lactonases"/>
</dbReference>
<comment type="similarity">
    <text evidence="1">Belongs to the metallo-dependent hydrolases superfamily.</text>
</comment>
<proteinExistence type="inferred from homology"/>
<comment type="caution">
    <text evidence="3">The sequence shown here is derived from an EMBL/GenBank/DDBJ whole genome shotgun (WGS) entry which is preliminary data.</text>
</comment>
<dbReference type="SUPFAM" id="SSF51556">
    <property type="entry name" value="Metallo-dependent hydrolases"/>
    <property type="match status" value="1"/>
</dbReference>
<gene>
    <name evidence="3" type="ORF">ABR189_22800</name>
</gene>